<name>A0ABV2XCE3_9NOCA</name>
<comment type="caution">
    <text evidence="2">The sequence shown here is derived from an EMBL/GenBank/DDBJ whole genome shotgun (WGS) entry which is preliminary data.</text>
</comment>
<feature type="region of interest" description="Disordered" evidence="1">
    <location>
        <begin position="1"/>
        <end position="50"/>
    </location>
</feature>
<evidence type="ECO:0000313" key="2">
    <source>
        <dbReference type="EMBL" id="MEU2123573.1"/>
    </source>
</evidence>
<dbReference type="Proteomes" id="UP001550535">
    <property type="component" value="Unassembled WGS sequence"/>
</dbReference>
<organism evidence="2 3">
    <name type="scientific">Nocardia niwae</name>
    <dbReference type="NCBI Taxonomy" id="626084"/>
    <lineage>
        <taxon>Bacteria</taxon>
        <taxon>Bacillati</taxon>
        <taxon>Actinomycetota</taxon>
        <taxon>Actinomycetes</taxon>
        <taxon>Mycobacteriales</taxon>
        <taxon>Nocardiaceae</taxon>
        <taxon>Nocardia</taxon>
    </lineage>
</organism>
<evidence type="ECO:0000313" key="3">
    <source>
        <dbReference type="Proteomes" id="UP001550535"/>
    </source>
</evidence>
<reference evidence="2 3" key="1">
    <citation type="submission" date="2024-06" db="EMBL/GenBank/DDBJ databases">
        <title>The Natural Products Discovery Center: Release of the First 8490 Sequenced Strains for Exploring Actinobacteria Biosynthetic Diversity.</title>
        <authorList>
            <person name="Kalkreuter E."/>
            <person name="Kautsar S.A."/>
            <person name="Yang D."/>
            <person name="Bader C.D."/>
            <person name="Teijaro C.N."/>
            <person name="Fluegel L."/>
            <person name="Davis C.M."/>
            <person name="Simpson J.R."/>
            <person name="Lauterbach L."/>
            <person name="Steele A.D."/>
            <person name="Gui C."/>
            <person name="Meng S."/>
            <person name="Li G."/>
            <person name="Viehrig K."/>
            <person name="Ye F."/>
            <person name="Su P."/>
            <person name="Kiefer A.F."/>
            <person name="Nichols A."/>
            <person name="Cepeda A.J."/>
            <person name="Yan W."/>
            <person name="Fan B."/>
            <person name="Jiang Y."/>
            <person name="Adhikari A."/>
            <person name="Zheng C.-J."/>
            <person name="Schuster L."/>
            <person name="Cowan T.M."/>
            <person name="Smanski M.J."/>
            <person name="Chevrette M.G."/>
            <person name="De Carvalho L.P.S."/>
            <person name="Shen B."/>
        </authorList>
    </citation>
    <scope>NUCLEOTIDE SEQUENCE [LARGE SCALE GENOMIC DNA]</scope>
    <source>
        <strain evidence="2 3">NPDC019434</strain>
    </source>
</reference>
<keyword evidence="3" id="KW-1185">Reference proteome</keyword>
<feature type="compositionally biased region" description="Basic and acidic residues" evidence="1">
    <location>
        <begin position="1"/>
        <end position="25"/>
    </location>
</feature>
<sequence length="50" mass="5386">MNHPDDAANDERARETPDTREKDILEGGGEASGDLAGPGPEHDQREDPDT</sequence>
<gene>
    <name evidence="2" type="ORF">ABZ507_17315</name>
</gene>
<evidence type="ECO:0000256" key="1">
    <source>
        <dbReference type="SAM" id="MobiDB-lite"/>
    </source>
</evidence>
<protein>
    <submittedName>
        <fullName evidence="2">Uncharacterized protein</fullName>
    </submittedName>
</protein>
<dbReference type="EMBL" id="JBEYBR010000041">
    <property type="protein sequence ID" value="MEU2123573.1"/>
    <property type="molecule type" value="Genomic_DNA"/>
</dbReference>
<dbReference type="RefSeq" id="WP_157115009.1">
    <property type="nucleotide sequence ID" value="NZ_JBEYBM010000023.1"/>
</dbReference>
<feature type="compositionally biased region" description="Basic and acidic residues" evidence="1">
    <location>
        <begin position="40"/>
        <end position="50"/>
    </location>
</feature>
<accession>A0ABV2XCE3</accession>
<proteinExistence type="predicted"/>